<dbReference type="AlphaFoldDB" id="A0A1V4KRT6"/>
<keyword evidence="3" id="KW-1185">Reference proteome</keyword>
<feature type="compositionally biased region" description="Polar residues" evidence="1">
    <location>
        <begin position="45"/>
        <end position="57"/>
    </location>
</feature>
<gene>
    <name evidence="2" type="ORF">AV530_015499</name>
</gene>
<name>A0A1V4KRT6_PATFA</name>
<evidence type="ECO:0000313" key="3">
    <source>
        <dbReference type="Proteomes" id="UP000190648"/>
    </source>
</evidence>
<organism evidence="2 3">
    <name type="scientific">Patagioenas fasciata monilis</name>
    <dbReference type="NCBI Taxonomy" id="372326"/>
    <lineage>
        <taxon>Eukaryota</taxon>
        <taxon>Metazoa</taxon>
        <taxon>Chordata</taxon>
        <taxon>Craniata</taxon>
        <taxon>Vertebrata</taxon>
        <taxon>Euteleostomi</taxon>
        <taxon>Archelosauria</taxon>
        <taxon>Archosauria</taxon>
        <taxon>Dinosauria</taxon>
        <taxon>Saurischia</taxon>
        <taxon>Theropoda</taxon>
        <taxon>Coelurosauria</taxon>
        <taxon>Aves</taxon>
        <taxon>Neognathae</taxon>
        <taxon>Neoaves</taxon>
        <taxon>Columbimorphae</taxon>
        <taxon>Columbiformes</taxon>
        <taxon>Columbidae</taxon>
        <taxon>Patagioenas</taxon>
    </lineage>
</organism>
<feature type="region of interest" description="Disordered" evidence="1">
    <location>
        <begin position="36"/>
        <end position="57"/>
    </location>
</feature>
<evidence type="ECO:0000256" key="1">
    <source>
        <dbReference type="SAM" id="MobiDB-lite"/>
    </source>
</evidence>
<sequence>MRCITHRLHGDCTISGGPPAVDRCLQRKLLSMVLEEPHQSPHKQLLTSQPSGTDSWSVTCTTISKSKH</sequence>
<reference evidence="2 3" key="1">
    <citation type="submission" date="2016-02" db="EMBL/GenBank/DDBJ databases">
        <title>Band-tailed pigeon sequencing and assembly.</title>
        <authorList>
            <person name="Soares A.E."/>
            <person name="Novak B.J."/>
            <person name="Rice E.S."/>
            <person name="O'Connell B."/>
            <person name="Chang D."/>
            <person name="Weber S."/>
            <person name="Shapiro B."/>
        </authorList>
    </citation>
    <scope>NUCLEOTIDE SEQUENCE [LARGE SCALE GENOMIC DNA]</scope>
    <source>
        <strain evidence="2">BTP2013</strain>
        <tissue evidence="2">Blood</tissue>
    </source>
</reference>
<proteinExistence type="predicted"/>
<dbReference type="Proteomes" id="UP000190648">
    <property type="component" value="Unassembled WGS sequence"/>
</dbReference>
<comment type="caution">
    <text evidence="2">The sequence shown here is derived from an EMBL/GenBank/DDBJ whole genome shotgun (WGS) entry which is preliminary data.</text>
</comment>
<dbReference type="EMBL" id="LSYS01001765">
    <property type="protein sequence ID" value="OPJ87145.1"/>
    <property type="molecule type" value="Genomic_DNA"/>
</dbReference>
<accession>A0A1V4KRT6</accession>
<evidence type="ECO:0000313" key="2">
    <source>
        <dbReference type="EMBL" id="OPJ87145.1"/>
    </source>
</evidence>
<protein>
    <submittedName>
        <fullName evidence="2">Uncharacterized protein</fullName>
    </submittedName>
</protein>